<dbReference type="RefSeq" id="WP_093194298.1">
    <property type="nucleotide sequence ID" value="NZ_FNEV01000008.1"/>
</dbReference>
<evidence type="ECO:0000259" key="3">
    <source>
        <dbReference type="Pfam" id="PF01551"/>
    </source>
</evidence>
<dbReference type="Gene3D" id="2.70.70.10">
    <property type="entry name" value="Glucose Permease (Domain IIA)"/>
    <property type="match status" value="1"/>
</dbReference>
<evidence type="ECO:0000256" key="2">
    <source>
        <dbReference type="SAM" id="SignalP"/>
    </source>
</evidence>
<keyword evidence="1 2" id="KW-0732">Signal</keyword>
<reference evidence="5" key="1">
    <citation type="submission" date="2016-10" db="EMBL/GenBank/DDBJ databases">
        <authorList>
            <person name="Varghese N."/>
            <person name="Submissions S."/>
        </authorList>
    </citation>
    <scope>NUCLEOTIDE SEQUENCE [LARGE SCALE GENOMIC DNA]</scope>
    <source>
        <strain evidence="5">DSM 4771</strain>
    </source>
</reference>
<feature type="domain" description="M23ase beta-sheet core" evidence="3">
    <location>
        <begin position="181"/>
        <end position="279"/>
    </location>
</feature>
<dbReference type="InterPro" id="IPR016047">
    <property type="entry name" value="M23ase_b-sheet_dom"/>
</dbReference>
<dbReference type="InterPro" id="IPR011055">
    <property type="entry name" value="Dup_hybrid_motif"/>
</dbReference>
<protein>
    <submittedName>
        <fullName evidence="4">Peptidase family M23</fullName>
    </submittedName>
</protein>
<organism evidence="4 5">
    <name type="scientific">Salimicrobium halophilum</name>
    <dbReference type="NCBI Taxonomy" id="86666"/>
    <lineage>
        <taxon>Bacteria</taxon>
        <taxon>Bacillati</taxon>
        <taxon>Bacillota</taxon>
        <taxon>Bacilli</taxon>
        <taxon>Bacillales</taxon>
        <taxon>Bacillaceae</taxon>
        <taxon>Salimicrobium</taxon>
    </lineage>
</organism>
<dbReference type="PANTHER" id="PTHR21666:SF289">
    <property type="entry name" value="L-ALA--D-GLU ENDOPEPTIDASE"/>
    <property type="match status" value="1"/>
</dbReference>
<dbReference type="InterPro" id="IPR050570">
    <property type="entry name" value="Cell_wall_metabolism_enzyme"/>
</dbReference>
<evidence type="ECO:0000256" key="1">
    <source>
        <dbReference type="ARBA" id="ARBA00022729"/>
    </source>
</evidence>
<feature type="chain" id="PRO_5011638189" evidence="2">
    <location>
        <begin position="20"/>
        <end position="303"/>
    </location>
</feature>
<dbReference type="Proteomes" id="UP000199225">
    <property type="component" value="Unassembled WGS sequence"/>
</dbReference>
<proteinExistence type="predicted"/>
<sequence length="303" mass="34565">MKIILCLITLLLFPIHVYAETDIDAERMALYKKTEAVTFLPWHYLAAVDEYERQINDKDTLISLDPPDWFWQGTEDGLSMKGWNRDGDGDGKGSRDSDEDTLYSTAKYLTSNGLSRQDIKIALWNYYEREVTVQSIMNNAKLYETFQTLNLDQHAFPVPLSSNYSYNNTWGDGRGYGGARIHEGTDIFADYSTPVYATTYGVVEMKGWNKYGGWRIGIRDPYNTYHYFAHLSGYPEDLEIGSIVEPGQQIGSVGSTGYGPKGTSGKFPPHLHYGMYKDNGKTEWAHNPYSYLTQWERKKQPAS</sequence>
<accession>A0A1G8V9Q1</accession>
<gene>
    <name evidence="4" type="ORF">SAMN04490247_2597</name>
</gene>
<keyword evidence="5" id="KW-1185">Reference proteome</keyword>
<dbReference type="Pfam" id="PF01551">
    <property type="entry name" value="Peptidase_M23"/>
    <property type="match status" value="1"/>
</dbReference>
<evidence type="ECO:0000313" key="4">
    <source>
        <dbReference type="EMBL" id="SDJ62846.1"/>
    </source>
</evidence>
<dbReference type="SUPFAM" id="SSF51261">
    <property type="entry name" value="Duplicated hybrid motif"/>
    <property type="match status" value="1"/>
</dbReference>
<evidence type="ECO:0000313" key="5">
    <source>
        <dbReference type="Proteomes" id="UP000199225"/>
    </source>
</evidence>
<dbReference type="PANTHER" id="PTHR21666">
    <property type="entry name" value="PEPTIDASE-RELATED"/>
    <property type="match status" value="1"/>
</dbReference>
<dbReference type="STRING" id="86666.SAMN04490247_2597"/>
<name>A0A1G8V9Q1_9BACI</name>
<dbReference type="EMBL" id="FNEV01000008">
    <property type="protein sequence ID" value="SDJ62846.1"/>
    <property type="molecule type" value="Genomic_DNA"/>
</dbReference>
<dbReference type="OrthoDB" id="9810477at2"/>
<dbReference type="GO" id="GO:0004222">
    <property type="term" value="F:metalloendopeptidase activity"/>
    <property type="evidence" value="ECO:0007669"/>
    <property type="project" value="TreeGrafter"/>
</dbReference>
<feature type="signal peptide" evidence="2">
    <location>
        <begin position="1"/>
        <end position="19"/>
    </location>
</feature>
<dbReference type="CDD" id="cd12797">
    <property type="entry name" value="M23_peptidase"/>
    <property type="match status" value="1"/>
</dbReference>
<dbReference type="AlphaFoldDB" id="A0A1G8V9Q1"/>